<accession>A0A831Z2B2</accession>
<evidence type="ECO:0000256" key="4">
    <source>
        <dbReference type="ARBA" id="ARBA00022741"/>
    </source>
</evidence>
<dbReference type="GO" id="GO:0004618">
    <property type="term" value="F:phosphoglycerate kinase activity"/>
    <property type="evidence" value="ECO:0007669"/>
    <property type="project" value="UniProtKB-EC"/>
</dbReference>
<keyword evidence="5 8" id="KW-0418">Kinase</keyword>
<keyword evidence="4" id="KW-0547">Nucleotide-binding</keyword>
<dbReference type="Pfam" id="PF00162">
    <property type="entry name" value="PGK"/>
    <property type="match status" value="2"/>
</dbReference>
<feature type="binding site" evidence="7">
    <location>
        <position position="279"/>
    </location>
    <ligand>
        <name>ATP</name>
        <dbReference type="ChEBI" id="CHEBI:30616"/>
    </ligand>
</feature>
<dbReference type="AlphaFoldDB" id="A0A831Z2B2"/>
<keyword evidence="3 8" id="KW-0808">Transferase</keyword>
<dbReference type="SUPFAM" id="SSF53748">
    <property type="entry name" value="Phosphoglycerate kinase"/>
    <property type="match status" value="1"/>
</dbReference>
<evidence type="ECO:0000256" key="7">
    <source>
        <dbReference type="PIRSR" id="PIRSR000724-2"/>
    </source>
</evidence>
<gene>
    <name evidence="9" type="primary">pgk</name>
    <name evidence="9" type="ORF">ENR01_01010</name>
</gene>
<reference evidence="9" key="1">
    <citation type="journal article" date="2020" name="mSystems">
        <title>Genome- and Community-Level Interaction Insights into Carbon Utilization and Element Cycling Functions of Hydrothermarchaeota in Hydrothermal Sediment.</title>
        <authorList>
            <person name="Zhou Z."/>
            <person name="Liu Y."/>
            <person name="Xu W."/>
            <person name="Pan J."/>
            <person name="Luo Z.H."/>
            <person name="Li M."/>
        </authorList>
    </citation>
    <scope>NUCLEOTIDE SEQUENCE [LARGE SCALE GENOMIC DNA]</scope>
    <source>
        <strain evidence="9">SpSt-361</strain>
    </source>
</reference>
<dbReference type="InterPro" id="IPR015824">
    <property type="entry name" value="Phosphoglycerate_kinase_N"/>
</dbReference>
<dbReference type="Gene3D" id="3.40.50.1260">
    <property type="entry name" value="Phosphoglycerate kinase, N-terminal domain"/>
    <property type="match status" value="3"/>
</dbReference>
<dbReference type="PIRSF" id="PIRSF000724">
    <property type="entry name" value="Pgk"/>
    <property type="match status" value="1"/>
</dbReference>
<evidence type="ECO:0000256" key="6">
    <source>
        <dbReference type="ARBA" id="ARBA00022840"/>
    </source>
</evidence>
<proteinExistence type="inferred from homology"/>
<evidence type="ECO:0000313" key="9">
    <source>
        <dbReference type="EMBL" id="HEX61724.1"/>
    </source>
</evidence>
<dbReference type="InterPro" id="IPR001576">
    <property type="entry name" value="Phosphoglycerate_kinase"/>
</dbReference>
<evidence type="ECO:0000256" key="8">
    <source>
        <dbReference type="RuleBase" id="RU000532"/>
    </source>
</evidence>
<dbReference type="InterPro" id="IPR036043">
    <property type="entry name" value="Phosphoglycerate_kinase_sf"/>
</dbReference>
<evidence type="ECO:0000256" key="5">
    <source>
        <dbReference type="ARBA" id="ARBA00022777"/>
    </source>
</evidence>
<protein>
    <recommendedName>
        <fullName evidence="2 8">Phosphoglycerate kinase</fullName>
        <ecNumber evidence="2 8">2.7.2.3</ecNumber>
    </recommendedName>
</protein>
<keyword evidence="6 7" id="KW-0067">ATP-binding</keyword>
<organism evidence="9">
    <name type="scientific">candidate division WWE3 bacterium</name>
    <dbReference type="NCBI Taxonomy" id="2053526"/>
    <lineage>
        <taxon>Bacteria</taxon>
        <taxon>Katanobacteria</taxon>
    </lineage>
</organism>
<dbReference type="GO" id="GO:0006096">
    <property type="term" value="P:glycolytic process"/>
    <property type="evidence" value="ECO:0007669"/>
    <property type="project" value="InterPro"/>
</dbReference>
<dbReference type="PANTHER" id="PTHR11406">
    <property type="entry name" value="PHOSPHOGLYCERATE KINASE"/>
    <property type="match status" value="1"/>
</dbReference>
<feature type="binding site" evidence="7">
    <location>
        <position position="207"/>
    </location>
    <ligand>
        <name>ATP</name>
        <dbReference type="ChEBI" id="CHEBI:30616"/>
    </ligand>
</feature>
<evidence type="ECO:0000256" key="1">
    <source>
        <dbReference type="ARBA" id="ARBA00000642"/>
    </source>
</evidence>
<dbReference type="PANTHER" id="PTHR11406:SF23">
    <property type="entry name" value="PHOSPHOGLYCERATE KINASE 1, CHLOROPLASTIC-RELATED"/>
    <property type="match status" value="1"/>
</dbReference>
<comment type="similarity">
    <text evidence="8">Belongs to the phosphoglycerate kinase family.</text>
</comment>
<feature type="binding site" evidence="7">
    <location>
        <begin position="305"/>
        <end position="308"/>
    </location>
    <ligand>
        <name>ATP</name>
        <dbReference type="ChEBI" id="CHEBI:30616"/>
    </ligand>
</feature>
<dbReference type="EMBL" id="DSPJ01000032">
    <property type="protein sequence ID" value="HEX61724.1"/>
    <property type="molecule type" value="Genomic_DNA"/>
</dbReference>
<comment type="catalytic activity">
    <reaction evidence="1 8">
        <text>(2R)-3-phosphoglycerate + ATP = (2R)-3-phospho-glyceroyl phosphate + ADP</text>
        <dbReference type="Rhea" id="RHEA:14801"/>
        <dbReference type="ChEBI" id="CHEBI:30616"/>
        <dbReference type="ChEBI" id="CHEBI:57604"/>
        <dbReference type="ChEBI" id="CHEBI:58272"/>
        <dbReference type="ChEBI" id="CHEBI:456216"/>
        <dbReference type="EC" id="2.7.2.3"/>
    </reaction>
</comment>
<comment type="caution">
    <text evidence="9">The sequence shown here is derived from an EMBL/GenBank/DDBJ whole genome shotgun (WGS) entry which is preliminary data.</text>
</comment>
<dbReference type="EC" id="2.7.2.3" evidence="2 8"/>
<dbReference type="GO" id="GO:0006094">
    <property type="term" value="P:gluconeogenesis"/>
    <property type="evidence" value="ECO:0007669"/>
    <property type="project" value="TreeGrafter"/>
</dbReference>
<dbReference type="GO" id="GO:0043531">
    <property type="term" value="F:ADP binding"/>
    <property type="evidence" value="ECO:0007669"/>
    <property type="project" value="TreeGrafter"/>
</dbReference>
<evidence type="ECO:0000256" key="2">
    <source>
        <dbReference type="ARBA" id="ARBA00013061"/>
    </source>
</evidence>
<dbReference type="PRINTS" id="PR00477">
    <property type="entry name" value="PHGLYCKINASE"/>
</dbReference>
<name>A0A831Z2B2_UNCKA</name>
<sequence length="350" mass="37710">MRSVRASALPRRKKPMLKLLKNTDIAGKRIVLRADLDVPLEDGTVGEDYRLKALLPTLKLLIKEGAKVLVIGHAGRPEGKPAPALSLKPVADWFSAELKRKIDFIPDYELRITNYDVALLENLRFWPGEEKNDPALAKKLAVLGEIYVNDAFAASHRAHASIVGIPNYLPAYAGLRLEEEVKELGGVLANPPRPLVFVLGGAKTETKAPLVPAFAKVADQILLGGLLMFDQSLEKVPRVVFPVDAVGIFDIGPKSLKKFIKILKGAKTVVWNGPLGKWEDSRYAAGTRVIAKELAASSAKTIVGGGDTIAALSAFGLLGKMKYVSMGGGAMLEFLAGKKLPGLKVLEAKP</sequence>
<dbReference type="GO" id="GO:0005829">
    <property type="term" value="C:cytosol"/>
    <property type="evidence" value="ECO:0007669"/>
    <property type="project" value="TreeGrafter"/>
</dbReference>
<evidence type="ECO:0000256" key="3">
    <source>
        <dbReference type="ARBA" id="ARBA00022679"/>
    </source>
</evidence>
<dbReference type="GO" id="GO:0005524">
    <property type="term" value="F:ATP binding"/>
    <property type="evidence" value="ECO:0007669"/>
    <property type="project" value="UniProtKB-KW"/>
</dbReference>